<evidence type="ECO:0000256" key="2">
    <source>
        <dbReference type="ARBA" id="ARBA00022643"/>
    </source>
</evidence>
<proteinExistence type="predicted"/>
<keyword evidence="1" id="KW-0285">Flavoprotein</keyword>
<dbReference type="InterPro" id="IPR035965">
    <property type="entry name" value="PAS-like_dom_sf"/>
</dbReference>
<gene>
    <name evidence="5" type="ORF">GL284_02075</name>
</gene>
<keyword evidence="3" id="KW-0157">Chromophore</keyword>
<protein>
    <submittedName>
        <fullName evidence="5">PAS domain-containing protein</fullName>
    </submittedName>
</protein>
<sequence>MTSDLPDDLKTFCAASNVALAIASPDGDCPLLMVNEKFSALTGFANAEVVGRNCRFLQRDADNAEARAQIHSFFDTPEQANVRTDLVNFRKDGTPFVNLLYMSKLRNRDGSVRFFFASQFDISRTRADLLADYDAALEHTLGRLRPLMSETGTILDGSLITIANSATMIAQAKLLLSTLTETPDLG</sequence>
<name>A0A6L6IWS3_9RHOB</name>
<keyword evidence="2" id="KW-0288">FMN</keyword>
<dbReference type="RefSeq" id="WP_155043006.1">
    <property type="nucleotide sequence ID" value="NZ_WMIH01000017.1"/>
</dbReference>
<dbReference type="NCBIfam" id="TIGR00229">
    <property type="entry name" value="sensory_box"/>
    <property type="match status" value="1"/>
</dbReference>
<dbReference type="SUPFAM" id="SSF55785">
    <property type="entry name" value="PYP-like sensor domain (PAS domain)"/>
    <property type="match status" value="1"/>
</dbReference>
<evidence type="ECO:0000256" key="1">
    <source>
        <dbReference type="ARBA" id="ARBA00022630"/>
    </source>
</evidence>
<dbReference type="PANTHER" id="PTHR47429">
    <property type="entry name" value="PROTEIN TWIN LOV 1"/>
    <property type="match status" value="1"/>
</dbReference>
<reference evidence="5 6" key="1">
    <citation type="submission" date="2019-11" db="EMBL/GenBank/DDBJ databases">
        <authorList>
            <person name="Dong K."/>
        </authorList>
    </citation>
    <scope>NUCLEOTIDE SEQUENCE [LARGE SCALE GENOMIC DNA]</scope>
    <source>
        <strain evidence="5 6">DK608</strain>
    </source>
</reference>
<dbReference type="PROSITE" id="PS50112">
    <property type="entry name" value="PAS"/>
    <property type="match status" value="1"/>
</dbReference>
<dbReference type="AlphaFoldDB" id="A0A6L6IWS3"/>
<organism evidence="5 6">
    <name type="scientific">Paracoccus shanxieyensis</name>
    <dbReference type="NCBI Taxonomy" id="2675752"/>
    <lineage>
        <taxon>Bacteria</taxon>
        <taxon>Pseudomonadati</taxon>
        <taxon>Pseudomonadota</taxon>
        <taxon>Alphaproteobacteria</taxon>
        <taxon>Rhodobacterales</taxon>
        <taxon>Paracoccaceae</taxon>
        <taxon>Paracoccus</taxon>
    </lineage>
</organism>
<evidence type="ECO:0000256" key="3">
    <source>
        <dbReference type="ARBA" id="ARBA00022991"/>
    </source>
</evidence>
<dbReference type="Pfam" id="PF13426">
    <property type="entry name" value="PAS_9"/>
    <property type="match status" value="1"/>
</dbReference>
<feature type="domain" description="PAS" evidence="4">
    <location>
        <begin position="20"/>
        <end position="53"/>
    </location>
</feature>
<dbReference type="CDD" id="cd00130">
    <property type="entry name" value="PAS"/>
    <property type="match status" value="1"/>
</dbReference>
<dbReference type="EMBL" id="WMII01000002">
    <property type="protein sequence ID" value="MTH63054.1"/>
    <property type="molecule type" value="Genomic_DNA"/>
</dbReference>
<dbReference type="PANTHER" id="PTHR47429:SF2">
    <property type="entry name" value="PROTEIN TWIN LOV 1"/>
    <property type="match status" value="1"/>
</dbReference>
<accession>A0A6L6IWS3</accession>
<dbReference type="Gene3D" id="3.30.450.20">
    <property type="entry name" value="PAS domain"/>
    <property type="match status" value="1"/>
</dbReference>
<evidence type="ECO:0000259" key="4">
    <source>
        <dbReference type="PROSITE" id="PS50112"/>
    </source>
</evidence>
<dbReference type="Proteomes" id="UP000478740">
    <property type="component" value="Unassembled WGS sequence"/>
</dbReference>
<keyword evidence="6" id="KW-1185">Reference proteome</keyword>
<comment type="caution">
    <text evidence="5">The sequence shown here is derived from an EMBL/GenBank/DDBJ whole genome shotgun (WGS) entry which is preliminary data.</text>
</comment>
<dbReference type="InterPro" id="IPR000014">
    <property type="entry name" value="PAS"/>
</dbReference>
<evidence type="ECO:0000313" key="5">
    <source>
        <dbReference type="EMBL" id="MTH63054.1"/>
    </source>
</evidence>
<evidence type="ECO:0000313" key="6">
    <source>
        <dbReference type="Proteomes" id="UP000478740"/>
    </source>
</evidence>